<dbReference type="InterPro" id="IPR000792">
    <property type="entry name" value="Tscrpt_reg_LuxR_C"/>
</dbReference>
<dbReference type="InterPro" id="IPR016032">
    <property type="entry name" value="Sig_transdc_resp-reg_C-effctor"/>
</dbReference>
<dbReference type="EMBL" id="SNWP01000011">
    <property type="protein sequence ID" value="TDO27190.1"/>
    <property type="molecule type" value="Genomic_DNA"/>
</dbReference>
<evidence type="ECO:0000256" key="2">
    <source>
        <dbReference type="ARBA" id="ARBA00023125"/>
    </source>
</evidence>
<evidence type="ECO:0000256" key="3">
    <source>
        <dbReference type="PROSITE-ProRule" id="PRU00169"/>
    </source>
</evidence>
<dbReference type="PANTHER" id="PTHR43214">
    <property type="entry name" value="TWO-COMPONENT RESPONSE REGULATOR"/>
    <property type="match status" value="1"/>
</dbReference>
<reference evidence="6 7" key="1">
    <citation type="submission" date="2019-03" db="EMBL/GenBank/DDBJ databases">
        <title>Genomic Encyclopedia of Archaeal and Bacterial Type Strains, Phase II (KMG-II): from individual species to whole genera.</title>
        <authorList>
            <person name="Goeker M."/>
        </authorList>
    </citation>
    <scope>NUCLEOTIDE SEQUENCE [LARGE SCALE GENOMIC DNA]</scope>
    <source>
        <strain evidence="6 7">DSM 28323</strain>
    </source>
</reference>
<dbReference type="Proteomes" id="UP000295741">
    <property type="component" value="Unassembled WGS sequence"/>
</dbReference>
<comment type="caution">
    <text evidence="6">The sequence shown here is derived from an EMBL/GenBank/DDBJ whole genome shotgun (WGS) entry which is preliminary data.</text>
</comment>
<dbReference type="PROSITE" id="PS50043">
    <property type="entry name" value="HTH_LUXR_2"/>
    <property type="match status" value="1"/>
</dbReference>
<evidence type="ECO:0000313" key="6">
    <source>
        <dbReference type="EMBL" id="TDO27190.1"/>
    </source>
</evidence>
<keyword evidence="7" id="KW-1185">Reference proteome</keyword>
<feature type="domain" description="Response regulatory" evidence="5">
    <location>
        <begin position="3"/>
        <end position="120"/>
    </location>
</feature>
<organism evidence="6 7">
    <name type="scientific">Sediminibacterium goheungense</name>
    <dbReference type="NCBI Taxonomy" id="1086393"/>
    <lineage>
        <taxon>Bacteria</taxon>
        <taxon>Pseudomonadati</taxon>
        <taxon>Bacteroidota</taxon>
        <taxon>Chitinophagia</taxon>
        <taxon>Chitinophagales</taxon>
        <taxon>Chitinophagaceae</taxon>
        <taxon>Sediminibacterium</taxon>
    </lineage>
</organism>
<dbReference type="RefSeq" id="WP_133475052.1">
    <property type="nucleotide sequence ID" value="NZ_SNWP01000011.1"/>
</dbReference>
<gene>
    <name evidence="6" type="ORF">BC659_2511</name>
</gene>
<dbReference type="GO" id="GO:0003677">
    <property type="term" value="F:DNA binding"/>
    <property type="evidence" value="ECO:0007669"/>
    <property type="project" value="UniProtKB-KW"/>
</dbReference>
<dbReference type="GO" id="GO:0000160">
    <property type="term" value="P:phosphorelay signal transduction system"/>
    <property type="evidence" value="ECO:0007669"/>
    <property type="project" value="InterPro"/>
</dbReference>
<sequence length="212" mass="24279">MIKVALVDDHVILRKSLSVLIGMLQDFDVMIEAGNGKELIEQLKDDHLPDIVLMDITMPVMDGVETTKWLKQNHPSIKVIALSMIKNDLIVIRMLKNGARGYILKDCEPEELREAMREVHEKGYFYNELVTPKMKGKNLEKEEPLNKVMINEGELIFLRWACTEKTYKEIADEMGVSARTVDGYRDALFQKLEVSTRVGLAIYAIRNELVTL</sequence>
<protein>
    <submittedName>
        <fullName evidence="6">LuxR family two component transcriptional regulator</fullName>
    </submittedName>
</protein>
<keyword evidence="2" id="KW-0238">DNA-binding</keyword>
<accession>A0A4R6IWT8</accession>
<dbReference type="SUPFAM" id="SSF46894">
    <property type="entry name" value="C-terminal effector domain of the bipartite response regulators"/>
    <property type="match status" value="1"/>
</dbReference>
<dbReference type="SMART" id="SM00448">
    <property type="entry name" value="REC"/>
    <property type="match status" value="1"/>
</dbReference>
<dbReference type="PROSITE" id="PS50110">
    <property type="entry name" value="RESPONSE_REGULATORY"/>
    <property type="match status" value="1"/>
</dbReference>
<dbReference type="Gene3D" id="3.40.50.2300">
    <property type="match status" value="1"/>
</dbReference>
<evidence type="ECO:0000256" key="1">
    <source>
        <dbReference type="ARBA" id="ARBA00022553"/>
    </source>
</evidence>
<proteinExistence type="predicted"/>
<feature type="domain" description="HTH luxR-type" evidence="4">
    <location>
        <begin position="143"/>
        <end position="208"/>
    </location>
</feature>
<dbReference type="CDD" id="cd06170">
    <property type="entry name" value="LuxR_C_like"/>
    <property type="match status" value="1"/>
</dbReference>
<dbReference type="SUPFAM" id="SSF52172">
    <property type="entry name" value="CheY-like"/>
    <property type="match status" value="1"/>
</dbReference>
<keyword evidence="1 3" id="KW-0597">Phosphoprotein</keyword>
<dbReference type="GO" id="GO:0006355">
    <property type="term" value="P:regulation of DNA-templated transcription"/>
    <property type="evidence" value="ECO:0007669"/>
    <property type="project" value="InterPro"/>
</dbReference>
<evidence type="ECO:0000313" key="7">
    <source>
        <dbReference type="Proteomes" id="UP000295741"/>
    </source>
</evidence>
<dbReference type="SMART" id="SM00421">
    <property type="entry name" value="HTH_LUXR"/>
    <property type="match status" value="1"/>
</dbReference>
<dbReference type="InterPro" id="IPR058245">
    <property type="entry name" value="NreC/VraR/RcsB-like_REC"/>
</dbReference>
<dbReference type="OrthoDB" id="9797341at2"/>
<dbReference type="CDD" id="cd17535">
    <property type="entry name" value="REC_NarL-like"/>
    <property type="match status" value="1"/>
</dbReference>
<evidence type="ECO:0000259" key="4">
    <source>
        <dbReference type="PROSITE" id="PS50043"/>
    </source>
</evidence>
<dbReference type="Pfam" id="PF00072">
    <property type="entry name" value="Response_reg"/>
    <property type="match status" value="1"/>
</dbReference>
<dbReference type="Pfam" id="PF00196">
    <property type="entry name" value="GerE"/>
    <property type="match status" value="1"/>
</dbReference>
<dbReference type="InterPro" id="IPR001789">
    <property type="entry name" value="Sig_transdc_resp-reg_receiver"/>
</dbReference>
<feature type="modified residue" description="4-aspartylphosphate" evidence="3">
    <location>
        <position position="55"/>
    </location>
</feature>
<dbReference type="InterPro" id="IPR011006">
    <property type="entry name" value="CheY-like_superfamily"/>
</dbReference>
<evidence type="ECO:0000259" key="5">
    <source>
        <dbReference type="PROSITE" id="PS50110"/>
    </source>
</evidence>
<dbReference type="AlphaFoldDB" id="A0A4R6IWT8"/>
<name>A0A4R6IWT8_9BACT</name>
<dbReference type="InterPro" id="IPR039420">
    <property type="entry name" value="WalR-like"/>
</dbReference>
<dbReference type="PANTHER" id="PTHR43214:SF43">
    <property type="entry name" value="TWO-COMPONENT RESPONSE REGULATOR"/>
    <property type="match status" value="1"/>
</dbReference>